<protein>
    <submittedName>
        <fullName evidence="1">Uncharacterized protein</fullName>
    </submittedName>
</protein>
<dbReference type="Proteomes" id="UP000326877">
    <property type="component" value="Unassembled WGS sequence"/>
</dbReference>
<gene>
    <name evidence="1" type="ORF">BDV23DRAFT_182376</name>
</gene>
<sequence>MDQRTKEVAPGVRMRVLKELDGYLYMSKYSTRGRTFQEQTLSSRCIFSVNDPVHSRRP</sequence>
<proteinExistence type="predicted"/>
<name>A0A5N7CBS7_PETAA</name>
<evidence type="ECO:0000313" key="1">
    <source>
        <dbReference type="EMBL" id="KAE8391564.1"/>
    </source>
</evidence>
<reference evidence="1" key="1">
    <citation type="submission" date="2019-04" db="EMBL/GenBank/DDBJ databases">
        <title>Friends and foes A comparative genomics studyof 23 Aspergillus species from section Flavi.</title>
        <authorList>
            <consortium name="DOE Joint Genome Institute"/>
            <person name="Kjaerbolling I."/>
            <person name="Vesth T."/>
            <person name="Frisvad J.C."/>
            <person name="Nybo J.L."/>
            <person name="Theobald S."/>
            <person name="Kildgaard S."/>
            <person name="Isbrandt T."/>
            <person name="Kuo A."/>
            <person name="Sato A."/>
            <person name="Lyhne E.K."/>
            <person name="Kogle M.E."/>
            <person name="Wiebenga A."/>
            <person name="Kun R.S."/>
            <person name="Lubbers R.J."/>
            <person name="Makela M.R."/>
            <person name="Barry K."/>
            <person name="Chovatia M."/>
            <person name="Clum A."/>
            <person name="Daum C."/>
            <person name="Haridas S."/>
            <person name="He G."/>
            <person name="LaButti K."/>
            <person name="Lipzen A."/>
            <person name="Mondo S."/>
            <person name="Riley R."/>
            <person name="Salamov A."/>
            <person name="Simmons B.A."/>
            <person name="Magnuson J.K."/>
            <person name="Henrissat B."/>
            <person name="Mortensen U.H."/>
            <person name="Larsen T.O."/>
            <person name="Devries R.P."/>
            <person name="Grigoriev I.V."/>
            <person name="Machida M."/>
            <person name="Baker S.E."/>
            <person name="Andersen M.R."/>
        </authorList>
    </citation>
    <scope>NUCLEOTIDE SEQUENCE [LARGE SCALE GENOMIC DNA]</scope>
    <source>
        <strain evidence="1">IBT 14317</strain>
    </source>
</reference>
<dbReference type="EMBL" id="ML735244">
    <property type="protein sequence ID" value="KAE8391564.1"/>
    <property type="molecule type" value="Genomic_DNA"/>
</dbReference>
<organism evidence="1">
    <name type="scientific">Petromyces alliaceus</name>
    <name type="common">Aspergillus alliaceus</name>
    <dbReference type="NCBI Taxonomy" id="209559"/>
    <lineage>
        <taxon>Eukaryota</taxon>
        <taxon>Fungi</taxon>
        <taxon>Dikarya</taxon>
        <taxon>Ascomycota</taxon>
        <taxon>Pezizomycotina</taxon>
        <taxon>Eurotiomycetes</taxon>
        <taxon>Eurotiomycetidae</taxon>
        <taxon>Eurotiales</taxon>
        <taxon>Aspergillaceae</taxon>
        <taxon>Aspergillus</taxon>
        <taxon>Aspergillus subgen. Circumdati</taxon>
    </lineage>
</organism>
<accession>A0A5N7CBS7</accession>
<dbReference type="OrthoDB" id="405906at2759"/>
<dbReference type="AlphaFoldDB" id="A0A5N7CBS7"/>